<keyword evidence="2" id="KW-1185">Reference proteome</keyword>
<name>A0AAP2GX99_9BACT</name>
<dbReference type="RefSeq" id="WP_254088102.1">
    <property type="nucleotide sequence ID" value="NZ_JAHESE010000161.1"/>
</dbReference>
<feature type="non-terminal residue" evidence="1">
    <location>
        <position position="1"/>
    </location>
</feature>
<organism evidence="1 2">
    <name type="scientific">Dawidia cretensis</name>
    <dbReference type="NCBI Taxonomy" id="2782350"/>
    <lineage>
        <taxon>Bacteria</taxon>
        <taxon>Pseudomonadati</taxon>
        <taxon>Bacteroidota</taxon>
        <taxon>Cytophagia</taxon>
        <taxon>Cytophagales</taxon>
        <taxon>Chryseotaleaceae</taxon>
        <taxon>Dawidia</taxon>
    </lineage>
</organism>
<accession>A0AAP2GX99</accession>
<proteinExistence type="predicted"/>
<feature type="non-terminal residue" evidence="1">
    <location>
        <position position="104"/>
    </location>
</feature>
<sequence length="104" mass="11530">LLVNRWQNESIVRPLIEKRRNAGIVVLTIPTVCEDRALRDLFAVTTVPHIVWVDAAGVIRSISSGSELNATNIEAMLAGNVNMPQKDVRERAADLMLEAPDDRI</sequence>
<gene>
    <name evidence="1" type="ORF">KK062_30260</name>
</gene>
<dbReference type="AlphaFoldDB" id="A0AAP2GX99"/>
<evidence type="ECO:0000313" key="1">
    <source>
        <dbReference type="EMBL" id="MBT1712557.1"/>
    </source>
</evidence>
<dbReference type="EMBL" id="JAHESE010000161">
    <property type="protein sequence ID" value="MBT1712557.1"/>
    <property type="molecule type" value="Genomic_DNA"/>
</dbReference>
<protein>
    <recommendedName>
        <fullName evidence="3">TlpA family protein disulfide reductase</fullName>
    </recommendedName>
</protein>
<evidence type="ECO:0000313" key="2">
    <source>
        <dbReference type="Proteomes" id="UP001319080"/>
    </source>
</evidence>
<reference evidence="1 2" key="1">
    <citation type="submission" date="2021-05" db="EMBL/GenBank/DDBJ databases">
        <title>A Polyphasic approach of four new species of the genus Ohtaekwangia: Ohtaekwangia histidinii sp. nov., Ohtaekwangia cretensis sp. nov., Ohtaekwangia indiensis sp. nov., Ohtaekwangia reichenbachii sp. nov. from diverse environment.</title>
        <authorList>
            <person name="Octaviana S."/>
        </authorList>
    </citation>
    <scope>NUCLEOTIDE SEQUENCE [LARGE SCALE GENOMIC DNA]</scope>
    <source>
        <strain evidence="1 2">PWU5</strain>
    </source>
</reference>
<comment type="caution">
    <text evidence="1">The sequence shown here is derived from an EMBL/GenBank/DDBJ whole genome shotgun (WGS) entry which is preliminary data.</text>
</comment>
<dbReference type="Proteomes" id="UP001319080">
    <property type="component" value="Unassembled WGS sequence"/>
</dbReference>
<evidence type="ECO:0008006" key="3">
    <source>
        <dbReference type="Google" id="ProtNLM"/>
    </source>
</evidence>